<accession>A0A8H4KCF4</accession>
<dbReference type="AlphaFoldDB" id="A0A8H4KCF4"/>
<organism evidence="1 2">
    <name type="scientific">Fusarium austroafricanum</name>
    <dbReference type="NCBI Taxonomy" id="2364996"/>
    <lineage>
        <taxon>Eukaryota</taxon>
        <taxon>Fungi</taxon>
        <taxon>Dikarya</taxon>
        <taxon>Ascomycota</taxon>
        <taxon>Pezizomycotina</taxon>
        <taxon>Sordariomycetes</taxon>
        <taxon>Hypocreomycetidae</taxon>
        <taxon>Hypocreales</taxon>
        <taxon>Nectriaceae</taxon>
        <taxon>Fusarium</taxon>
        <taxon>Fusarium concolor species complex</taxon>
    </lineage>
</organism>
<gene>
    <name evidence="1" type="ORF">F53441_9434</name>
</gene>
<evidence type="ECO:0000313" key="1">
    <source>
        <dbReference type="EMBL" id="KAF4446963.1"/>
    </source>
</evidence>
<sequence length="126" mass="14423">MSAMNIIRTEVTFARTPAGRRRILINKDLLIEIFQNDIFANLDQIAGTATLVSIQQFENVDRMKEKLWSLFERVKVSERFEMTEVKVFYKDGIFSKNTYSVNGASTEVACPSYKDSCPPDYDPSPL</sequence>
<dbReference type="Proteomes" id="UP000605986">
    <property type="component" value="Unassembled WGS sequence"/>
</dbReference>
<evidence type="ECO:0000313" key="2">
    <source>
        <dbReference type="Proteomes" id="UP000605986"/>
    </source>
</evidence>
<comment type="caution">
    <text evidence="1">The sequence shown here is derived from an EMBL/GenBank/DDBJ whole genome shotgun (WGS) entry which is preliminary data.</text>
</comment>
<keyword evidence="2" id="KW-1185">Reference proteome</keyword>
<protein>
    <submittedName>
        <fullName evidence="1">Uncharacterized protein</fullName>
    </submittedName>
</protein>
<reference evidence="1" key="1">
    <citation type="submission" date="2020-01" db="EMBL/GenBank/DDBJ databases">
        <title>Identification and distribution of gene clusters putatively required for synthesis of sphingolipid metabolism inhibitors in phylogenetically diverse species of the filamentous fungus Fusarium.</title>
        <authorList>
            <person name="Kim H.-S."/>
            <person name="Busman M."/>
            <person name="Brown D.W."/>
            <person name="Divon H."/>
            <person name="Uhlig S."/>
            <person name="Proctor R.H."/>
        </authorList>
    </citation>
    <scope>NUCLEOTIDE SEQUENCE</scope>
    <source>
        <strain evidence="1">NRRL 53441</strain>
    </source>
</reference>
<dbReference type="EMBL" id="JAADJG010000421">
    <property type="protein sequence ID" value="KAF4446963.1"/>
    <property type="molecule type" value="Genomic_DNA"/>
</dbReference>
<name>A0A8H4KCF4_9HYPO</name>
<proteinExistence type="predicted"/>